<feature type="non-terminal residue" evidence="2">
    <location>
        <position position="235"/>
    </location>
</feature>
<evidence type="ECO:0000256" key="1">
    <source>
        <dbReference type="SAM" id="SignalP"/>
    </source>
</evidence>
<reference evidence="2 3" key="1">
    <citation type="submission" date="2019-03" db="EMBL/GenBank/DDBJ databases">
        <title>Lake Tanganyika Metagenome-Assembled Genomes (MAGs).</title>
        <authorList>
            <person name="Tran P."/>
        </authorList>
    </citation>
    <scope>NUCLEOTIDE SEQUENCE [LARGE SCALE GENOMIC DNA]</scope>
    <source>
        <strain evidence="2">K_DeepCast_65m_m2_236</strain>
    </source>
</reference>
<name>A0A938BKJ7_9BACT</name>
<feature type="chain" id="PRO_5037773539" evidence="1">
    <location>
        <begin position="19"/>
        <end position="235"/>
    </location>
</feature>
<dbReference type="AlphaFoldDB" id="A0A938BKJ7"/>
<evidence type="ECO:0000313" key="3">
    <source>
        <dbReference type="Proteomes" id="UP000703893"/>
    </source>
</evidence>
<gene>
    <name evidence="2" type="ORF">FJZ00_14355</name>
</gene>
<proteinExistence type="predicted"/>
<feature type="signal peptide" evidence="1">
    <location>
        <begin position="1"/>
        <end position="18"/>
    </location>
</feature>
<keyword evidence="1" id="KW-0732">Signal</keyword>
<accession>A0A938BKJ7</accession>
<organism evidence="2 3">
    <name type="scientific">Candidatus Tanganyikabacteria bacterium</name>
    <dbReference type="NCBI Taxonomy" id="2961651"/>
    <lineage>
        <taxon>Bacteria</taxon>
        <taxon>Bacillati</taxon>
        <taxon>Candidatus Sericytochromatia</taxon>
        <taxon>Candidatus Tanganyikabacteria</taxon>
    </lineage>
</organism>
<protein>
    <submittedName>
        <fullName evidence="2">Uncharacterized protein</fullName>
    </submittedName>
</protein>
<dbReference type="Proteomes" id="UP000703893">
    <property type="component" value="Unassembled WGS sequence"/>
</dbReference>
<comment type="caution">
    <text evidence="2">The sequence shown here is derived from an EMBL/GenBank/DDBJ whole genome shotgun (WGS) entry which is preliminary data.</text>
</comment>
<sequence>MTRRAWFALALLGGAAHAAPLTVIRSTDFLPNPAFRPLHPNAHAEGAGPVEQIGEVAILQGDDTLVSDGGSGRYGIAWSGETQNPPEITKRFFTAYPDEFDAVVVFTTFTDHGARGALAYEISTKQTVRGLGQMRFDDTDNWGGKNLYSFINMMRWDQWPDMDGLPLTDPRSVVYSTLGQEFAHRWLSFLRYKNRAGVVSQAMLGRDKAHWASTLQAFGSVMDGQLWSDNKDGTF</sequence>
<evidence type="ECO:0000313" key="2">
    <source>
        <dbReference type="EMBL" id="MBM3276332.1"/>
    </source>
</evidence>
<dbReference type="EMBL" id="VGJX01000974">
    <property type="protein sequence ID" value="MBM3276332.1"/>
    <property type="molecule type" value="Genomic_DNA"/>
</dbReference>